<dbReference type="InterPro" id="IPR025789">
    <property type="entry name" value="DOT1_dom"/>
</dbReference>
<name>A0A8J5ME13_9STRA</name>
<evidence type="ECO:0000259" key="1">
    <source>
        <dbReference type="Pfam" id="PF08123"/>
    </source>
</evidence>
<protein>
    <recommendedName>
        <fullName evidence="1">DOT1 domain-containing protein</fullName>
    </recommendedName>
</protein>
<sequence>MTRQCVSRHYRFLRSQGRFRQYVSARDVRQQAAGIGNVVALTTTVGVCIGVEVRAELSKLSEGRSQEHLETFPHLCKIRVISLDVRDAFLSSRSPLCEATLVFANNFLFEDEGNLVLAHELCEMRRVRVVATIRLFCPRHRAPFTQPFCTKWTTCAKSKYHAAGNHRYMLTFYIK</sequence>
<dbReference type="AlphaFoldDB" id="A0A8J5ME13"/>
<organism evidence="2 3">
    <name type="scientific">Phytophthora aleatoria</name>
    <dbReference type="NCBI Taxonomy" id="2496075"/>
    <lineage>
        <taxon>Eukaryota</taxon>
        <taxon>Sar</taxon>
        <taxon>Stramenopiles</taxon>
        <taxon>Oomycota</taxon>
        <taxon>Peronosporomycetes</taxon>
        <taxon>Peronosporales</taxon>
        <taxon>Peronosporaceae</taxon>
        <taxon>Phytophthora</taxon>
    </lineage>
</organism>
<feature type="domain" description="DOT1" evidence="1">
    <location>
        <begin position="33"/>
        <end position="139"/>
    </location>
</feature>
<accession>A0A8J5ME13</accession>
<keyword evidence="3" id="KW-1185">Reference proteome</keyword>
<dbReference type="Proteomes" id="UP000709295">
    <property type="component" value="Unassembled WGS sequence"/>
</dbReference>
<gene>
    <name evidence="2" type="ORF">JG688_00014331</name>
</gene>
<proteinExistence type="predicted"/>
<comment type="caution">
    <text evidence="2">The sequence shown here is derived from an EMBL/GenBank/DDBJ whole genome shotgun (WGS) entry which is preliminary data.</text>
</comment>
<evidence type="ECO:0000313" key="2">
    <source>
        <dbReference type="EMBL" id="KAG6950094.1"/>
    </source>
</evidence>
<reference evidence="2" key="1">
    <citation type="submission" date="2021-01" db="EMBL/GenBank/DDBJ databases">
        <title>Phytophthora aleatoria, a newly-described species from Pinus radiata is distinct from Phytophthora cactorum isolates based on comparative genomics.</title>
        <authorList>
            <person name="Mcdougal R."/>
            <person name="Panda P."/>
            <person name="Williams N."/>
            <person name="Studholme D.J."/>
        </authorList>
    </citation>
    <scope>NUCLEOTIDE SEQUENCE</scope>
    <source>
        <strain evidence="2">NZFS 4037</strain>
    </source>
</reference>
<evidence type="ECO:0000313" key="3">
    <source>
        <dbReference type="Proteomes" id="UP000709295"/>
    </source>
</evidence>
<dbReference type="Pfam" id="PF08123">
    <property type="entry name" value="DOT1"/>
    <property type="match status" value="1"/>
</dbReference>
<dbReference type="GO" id="GO:0031151">
    <property type="term" value="F:histone H3K79 methyltransferase activity"/>
    <property type="evidence" value="ECO:0007669"/>
    <property type="project" value="InterPro"/>
</dbReference>
<dbReference type="EMBL" id="JAENGY010001347">
    <property type="protein sequence ID" value="KAG6950094.1"/>
    <property type="molecule type" value="Genomic_DNA"/>
</dbReference>